<dbReference type="PANTHER" id="PTHR33747">
    <property type="entry name" value="UPF0225 PROTEIN SCO1677"/>
    <property type="match status" value="1"/>
</dbReference>
<dbReference type="InterPro" id="IPR032710">
    <property type="entry name" value="NTF2-like_dom_sf"/>
</dbReference>
<sequence length="133" mass="14972">MHAGAPASNAQTLMRSRYSAYCLGLIDYLVTTTLPSQQARLDVSAMTRWSHESTWLGLEVENTTDDGSDRAQVTFVAHWTDPDGSQHKHRECSEFIRKANKWYFVDPNYRPDTGRNAPCPCGSGKKFKRCCAP</sequence>
<accession>A0ABQ1NVI0</accession>
<keyword evidence="3" id="KW-1185">Reference proteome</keyword>
<comment type="caution">
    <text evidence="2">The sequence shown here is derived from an EMBL/GenBank/DDBJ whole genome shotgun (WGS) entry which is preliminary data.</text>
</comment>
<dbReference type="PANTHER" id="PTHR33747:SF1">
    <property type="entry name" value="ADENYLATE CYCLASE-ASSOCIATED CAP C-TERMINAL DOMAIN-CONTAINING PROTEIN"/>
    <property type="match status" value="1"/>
</dbReference>
<dbReference type="Pfam" id="PF02810">
    <property type="entry name" value="SEC-C"/>
    <property type="match status" value="1"/>
</dbReference>
<dbReference type="SUPFAM" id="SSF54427">
    <property type="entry name" value="NTF2-like"/>
    <property type="match status" value="1"/>
</dbReference>
<dbReference type="InterPro" id="IPR048469">
    <property type="entry name" value="YchJ-like_M"/>
</dbReference>
<dbReference type="NCBIfam" id="NF001213">
    <property type="entry name" value="PRK00183.1"/>
    <property type="match status" value="1"/>
</dbReference>
<dbReference type="SUPFAM" id="SSF103642">
    <property type="entry name" value="Sec-C motif"/>
    <property type="match status" value="1"/>
</dbReference>
<evidence type="ECO:0000313" key="3">
    <source>
        <dbReference type="Proteomes" id="UP000638188"/>
    </source>
</evidence>
<evidence type="ECO:0000313" key="2">
    <source>
        <dbReference type="EMBL" id="GGC85674.1"/>
    </source>
</evidence>
<organism evidence="2 3">
    <name type="scientific">Halopseudomonas salina</name>
    <dbReference type="NCBI Taxonomy" id="1323744"/>
    <lineage>
        <taxon>Bacteria</taxon>
        <taxon>Pseudomonadati</taxon>
        <taxon>Pseudomonadota</taxon>
        <taxon>Gammaproteobacteria</taxon>
        <taxon>Pseudomonadales</taxon>
        <taxon>Pseudomonadaceae</taxon>
        <taxon>Halopseudomonas</taxon>
    </lineage>
</organism>
<reference evidence="3" key="1">
    <citation type="journal article" date="2019" name="Int. J. Syst. Evol. Microbiol.">
        <title>The Global Catalogue of Microorganisms (GCM) 10K type strain sequencing project: providing services to taxonomists for standard genome sequencing and annotation.</title>
        <authorList>
            <consortium name="The Broad Institute Genomics Platform"/>
            <consortium name="The Broad Institute Genome Sequencing Center for Infectious Disease"/>
            <person name="Wu L."/>
            <person name="Ma J."/>
        </authorList>
    </citation>
    <scope>NUCLEOTIDE SEQUENCE [LARGE SCALE GENOMIC DNA]</scope>
    <source>
        <strain evidence="3">CGMCC 1.12482</strain>
    </source>
</reference>
<name>A0ABQ1NVI0_9GAMM</name>
<gene>
    <name evidence="2" type="ORF">GCM10007418_01790</name>
</gene>
<dbReference type="InterPro" id="IPR004027">
    <property type="entry name" value="SEC_C_motif"/>
</dbReference>
<proteinExistence type="predicted"/>
<protein>
    <submittedName>
        <fullName evidence="2">UPF0225 protein</fullName>
    </submittedName>
</protein>
<dbReference type="NCBIfam" id="NF002486">
    <property type="entry name" value="PRK01752.1"/>
    <property type="match status" value="1"/>
</dbReference>
<evidence type="ECO:0000259" key="1">
    <source>
        <dbReference type="Pfam" id="PF17775"/>
    </source>
</evidence>
<feature type="domain" description="YchJ-like middle NTF2-like" evidence="1">
    <location>
        <begin position="10"/>
        <end position="106"/>
    </location>
</feature>
<dbReference type="Gene3D" id="3.10.450.50">
    <property type="match status" value="1"/>
</dbReference>
<dbReference type="Pfam" id="PF17775">
    <property type="entry name" value="YchJ_M-like"/>
    <property type="match status" value="1"/>
</dbReference>
<dbReference type="EMBL" id="BMFF01000001">
    <property type="protein sequence ID" value="GGC85674.1"/>
    <property type="molecule type" value="Genomic_DNA"/>
</dbReference>
<dbReference type="Proteomes" id="UP000638188">
    <property type="component" value="Unassembled WGS sequence"/>
</dbReference>